<comment type="caution">
    <text evidence="4">The sequence shown here is derived from an EMBL/GenBank/DDBJ whole genome shotgun (WGS) entry which is preliminary data.</text>
</comment>
<dbReference type="EMBL" id="SLWX01000003">
    <property type="protein sequence ID" value="TCO77227.1"/>
    <property type="molecule type" value="Genomic_DNA"/>
</dbReference>
<dbReference type="PANTHER" id="PTHR38043">
    <property type="entry name" value="PROTEIN HEMX"/>
    <property type="match status" value="1"/>
</dbReference>
<evidence type="ECO:0000256" key="3">
    <source>
        <dbReference type="SAM" id="Phobius"/>
    </source>
</evidence>
<gene>
    <name evidence="4" type="ORF">EV688_103242</name>
</gene>
<protein>
    <submittedName>
        <fullName evidence="4">Uroporphyrin-3 C-methyltransferase</fullName>
    </submittedName>
</protein>
<dbReference type="PANTHER" id="PTHR38043:SF1">
    <property type="entry name" value="PROTEIN HEMX"/>
    <property type="match status" value="1"/>
</dbReference>
<dbReference type="GO" id="GO:0032259">
    <property type="term" value="P:methylation"/>
    <property type="evidence" value="ECO:0007669"/>
    <property type="project" value="UniProtKB-KW"/>
</dbReference>
<keyword evidence="3" id="KW-0472">Membrane</keyword>
<feature type="region of interest" description="Disordered" evidence="2">
    <location>
        <begin position="1"/>
        <end position="35"/>
    </location>
</feature>
<dbReference type="GO" id="GO:0008168">
    <property type="term" value="F:methyltransferase activity"/>
    <property type="evidence" value="ECO:0007669"/>
    <property type="project" value="UniProtKB-KW"/>
</dbReference>
<accession>A0A4R2KWJ8</accession>
<dbReference type="Pfam" id="PF04375">
    <property type="entry name" value="HemX"/>
    <property type="match status" value="1"/>
</dbReference>
<keyword evidence="3" id="KW-0812">Transmembrane</keyword>
<dbReference type="InterPro" id="IPR007470">
    <property type="entry name" value="HemX"/>
</dbReference>
<proteinExistence type="predicted"/>
<organism evidence="4 5">
    <name type="scientific">Chromatocurvus halotolerans</name>
    <dbReference type="NCBI Taxonomy" id="1132028"/>
    <lineage>
        <taxon>Bacteria</taxon>
        <taxon>Pseudomonadati</taxon>
        <taxon>Pseudomonadota</taxon>
        <taxon>Gammaproteobacteria</taxon>
        <taxon>Cellvibrionales</taxon>
        <taxon>Halieaceae</taxon>
        <taxon>Chromatocurvus</taxon>
    </lineage>
</organism>
<name>A0A4R2KWJ8_9GAMM</name>
<feature type="transmembrane region" description="Helical" evidence="3">
    <location>
        <begin position="43"/>
        <end position="64"/>
    </location>
</feature>
<evidence type="ECO:0000313" key="5">
    <source>
        <dbReference type="Proteomes" id="UP000294980"/>
    </source>
</evidence>
<evidence type="ECO:0000313" key="4">
    <source>
        <dbReference type="EMBL" id="TCO77227.1"/>
    </source>
</evidence>
<evidence type="ECO:0000256" key="1">
    <source>
        <dbReference type="SAM" id="Coils"/>
    </source>
</evidence>
<feature type="compositionally biased region" description="Low complexity" evidence="2">
    <location>
        <begin position="1"/>
        <end position="24"/>
    </location>
</feature>
<keyword evidence="4" id="KW-0489">Methyltransferase</keyword>
<sequence length="424" mass="46272">MADENNNPTAAPAAGSAAPESTAARTAFSPVPPASAERSGSTAIAWLALLLVLFLAAAGVWALLEAQQRESQLRERLQAIEAGAGSDVSVIDPISRNLQRQVELEVAAAQTTLRGEWQDQVEKLREQARQLAGGTDETRRLQLDVDRRVSSLQEALAGARQSLEEKLAALESQLARQRARLDRFSADDRESWLLAEAQHLIRLANQRLIMTGDTGAAGALLRSADNLLQELDGADLRDVRRALAADMLAVRAVSGPDLEGIYLRLGALIEQTASLAIFSLPEPRKEPAVTEAGDWRGRLRLGYERALEKLSSYVVFRRRDVSPEALMDPQWEAMLRQNLRLLIEQAQLALLSGNPRLFRESLQRARDWLGQFPGSDETAAGAMLRELEDLEATPISVDAPDASKTLQAMQAVMAARKGDRDAGP</sequence>
<keyword evidence="4" id="KW-0808">Transferase</keyword>
<evidence type="ECO:0000256" key="2">
    <source>
        <dbReference type="SAM" id="MobiDB-lite"/>
    </source>
</evidence>
<dbReference type="AlphaFoldDB" id="A0A4R2KWJ8"/>
<feature type="coiled-coil region" evidence="1">
    <location>
        <begin position="153"/>
        <end position="187"/>
    </location>
</feature>
<reference evidence="4 5" key="1">
    <citation type="submission" date="2019-03" db="EMBL/GenBank/DDBJ databases">
        <title>Genomic Encyclopedia of Type Strains, Phase IV (KMG-IV): sequencing the most valuable type-strain genomes for metagenomic binning, comparative biology and taxonomic classification.</title>
        <authorList>
            <person name="Goeker M."/>
        </authorList>
    </citation>
    <scope>NUCLEOTIDE SEQUENCE [LARGE SCALE GENOMIC DNA]</scope>
    <source>
        <strain evidence="4 5">DSM 23344</strain>
    </source>
</reference>
<keyword evidence="1" id="KW-0175">Coiled coil</keyword>
<dbReference type="Proteomes" id="UP000294980">
    <property type="component" value="Unassembled WGS sequence"/>
</dbReference>
<keyword evidence="5" id="KW-1185">Reference proteome</keyword>
<keyword evidence="3" id="KW-1133">Transmembrane helix</keyword>